<evidence type="ECO:0000259" key="3">
    <source>
        <dbReference type="PROSITE" id="PS51471"/>
    </source>
</evidence>
<reference evidence="4" key="1">
    <citation type="submission" date="2023-10" db="EMBL/GenBank/DDBJ databases">
        <authorList>
            <person name="Chen Y."/>
            <person name="Shah S."/>
            <person name="Dougan E. K."/>
            <person name="Thang M."/>
            <person name="Chan C."/>
        </authorList>
    </citation>
    <scope>NUCLEOTIDE SEQUENCE [LARGE SCALE GENOMIC DNA]</scope>
</reference>
<gene>
    <name evidence="4" type="ORF">PCOR1329_LOCUS16852</name>
</gene>
<proteinExistence type="inferred from homology"/>
<comment type="similarity">
    <text evidence="1">Belongs to the iron/ascorbate-dependent oxidoreductase family.</text>
</comment>
<dbReference type="EMBL" id="CAUYUJ010005188">
    <property type="protein sequence ID" value="CAK0812597.1"/>
    <property type="molecule type" value="Genomic_DNA"/>
</dbReference>
<evidence type="ECO:0000256" key="2">
    <source>
        <dbReference type="SAM" id="MobiDB-lite"/>
    </source>
</evidence>
<accession>A0ABN9R8D1</accession>
<sequence length="314" mass="32611">MAPAAPGPLPREAYTRTAELHGVEISGEFAQQAARMPPLVRRLLVDGAAPSGVSAEALLDELRLSEDALRSARAGLCCTAGEALLRRPGALCAEACATLRGLVDAERQTKCDTVDGAPDHQLNLSKQQLEAHVGAAALAGLWGLAEEFGGPGRTDGMEVGLFVRRYTADSRPWNPFHVDSAELTVNVALVGDDQFTGGALLACYDGAVREVPRAEGEATVHASTLLHGVGMLTSGVRYSLILFFGRPEEPEALGPAERAAEAGALGRLVADGALMARARGVLGDARLPGRGAPGESGLGHEFRGPAEQVAPSLS</sequence>
<dbReference type="Proteomes" id="UP001189429">
    <property type="component" value="Unassembled WGS sequence"/>
</dbReference>
<feature type="region of interest" description="Disordered" evidence="2">
    <location>
        <begin position="284"/>
        <end position="314"/>
    </location>
</feature>
<evidence type="ECO:0000313" key="5">
    <source>
        <dbReference type="Proteomes" id="UP001189429"/>
    </source>
</evidence>
<name>A0ABN9R8D1_9DINO</name>
<organism evidence="4 5">
    <name type="scientific">Prorocentrum cordatum</name>
    <dbReference type="NCBI Taxonomy" id="2364126"/>
    <lineage>
        <taxon>Eukaryota</taxon>
        <taxon>Sar</taxon>
        <taxon>Alveolata</taxon>
        <taxon>Dinophyceae</taxon>
        <taxon>Prorocentrales</taxon>
        <taxon>Prorocentraceae</taxon>
        <taxon>Prorocentrum</taxon>
    </lineage>
</organism>
<evidence type="ECO:0000256" key="1">
    <source>
        <dbReference type="RuleBase" id="RU003682"/>
    </source>
</evidence>
<protein>
    <recommendedName>
        <fullName evidence="3">Fe2OG dioxygenase domain-containing protein</fullName>
    </recommendedName>
</protein>
<keyword evidence="1" id="KW-0560">Oxidoreductase</keyword>
<comment type="caution">
    <text evidence="4">The sequence shown here is derived from an EMBL/GenBank/DDBJ whole genome shotgun (WGS) entry which is preliminary data.</text>
</comment>
<feature type="domain" description="Fe2OG dioxygenase" evidence="3">
    <location>
        <begin position="157"/>
        <end position="247"/>
    </location>
</feature>
<dbReference type="PROSITE" id="PS51471">
    <property type="entry name" value="FE2OG_OXY"/>
    <property type="match status" value="1"/>
</dbReference>
<evidence type="ECO:0000313" key="4">
    <source>
        <dbReference type="EMBL" id="CAK0812597.1"/>
    </source>
</evidence>
<feature type="non-terminal residue" evidence="4">
    <location>
        <position position="314"/>
    </location>
</feature>
<keyword evidence="1" id="KW-0408">Iron</keyword>
<dbReference type="Gene3D" id="2.60.120.620">
    <property type="entry name" value="q2cbj1_9rhob like domain"/>
    <property type="match status" value="1"/>
</dbReference>
<keyword evidence="5" id="KW-1185">Reference proteome</keyword>
<dbReference type="InterPro" id="IPR005123">
    <property type="entry name" value="Oxoglu/Fe-dep_dioxygenase_dom"/>
</dbReference>
<keyword evidence="1" id="KW-0479">Metal-binding</keyword>